<dbReference type="EMBL" id="BAABGA010000073">
    <property type="protein sequence ID" value="GAA4465137.1"/>
    <property type="molecule type" value="Genomic_DNA"/>
</dbReference>
<name>A0ABP8NGX5_9BACT</name>
<sequence>MKYIVQVCLLLVATTFVNAADPVPVMPVPVMPVPVIFDTDMADDCDDAGALAILNELADRGEAKLLAVITNRADAAGLSAAACDVINTFYGRGDVPIATDKDGAKVSWNHPSSYTPALAKEFPHDYPNDQQCTDALRLYRETLAAAEDHSVVICSVGALSNLEDLLNSSADQHSPLSGEELIRAKVKQTVIMGGHFPRSAKPETNLRLDPAAAVSVTNRWPGEIIWQGYEVGAALRCGTSLQACGADNPVRRAFELRPYLGGAAIDHGKPAHDQAAVLLAVRGVQDEYWTISPPGRVIIDSDGHSEWRSDSKKRHRYVTIKGRPDSLEKLIDNLMVRNQVTE</sequence>
<feature type="chain" id="PRO_5045038779" description="Inosine/uridine-preferring nucleoside hydrolase domain-containing protein" evidence="1">
    <location>
        <begin position="20"/>
        <end position="342"/>
    </location>
</feature>
<evidence type="ECO:0000256" key="1">
    <source>
        <dbReference type="SAM" id="SignalP"/>
    </source>
</evidence>
<dbReference type="PANTHER" id="PTHR43264:SF1">
    <property type="entry name" value="INOSINE_URIDINE-PREFERRING NUCLEOSIDE HYDROLASE DOMAIN-CONTAINING PROTEIN"/>
    <property type="match status" value="1"/>
</dbReference>
<dbReference type="Gene3D" id="3.90.245.10">
    <property type="entry name" value="Ribonucleoside hydrolase-like"/>
    <property type="match status" value="1"/>
</dbReference>
<dbReference type="SUPFAM" id="SSF53590">
    <property type="entry name" value="Nucleoside hydrolase"/>
    <property type="match status" value="1"/>
</dbReference>
<dbReference type="RefSeq" id="WP_345326775.1">
    <property type="nucleotide sequence ID" value="NZ_BAABGA010000073.1"/>
</dbReference>
<dbReference type="PANTHER" id="PTHR43264">
    <property type="match status" value="1"/>
</dbReference>
<dbReference type="Proteomes" id="UP001500840">
    <property type="component" value="Unassembled WGS sequence"/>
</dbReference>
<feature type="signal peptide" evidence="1">
    <location>
        <begin position="1"/>
        <end position="19"/>
    </location>
</feature>
<evidence type="ECO:0000313" key="3">
    <source>
        <dbReference type="EMBL" id="GAA4465137.1"/>
    </source>
</evidence>
<protein>
    <recommendedName>
        <fullName evidence="2">Inosine/uridine-preferring nucleoside hydrolase domain-containing protein</fullName>
    </recommendedName>
</protein>
<evidence type="ECO:0000259" key="2">
    <source>
        <dbReference type="Pfam" id="PF01156"/>
    </source>
</evidence>
<dbReference type="CDD" id="cd02652">
    <property type="entry name" value="nuc_hydro_2"/>
    <property type="match status" value="1"/>
</dbReference>
<gene>
    <name evidence="3" type="ORF">GCM10023156_52500</name>
</gene>
<comment type="caution">
    <text evidence="3">The sequence shown here is derived from an EMBL/GenBank/DDBJ whole genome shotgun (WGS) entry which is preliminary data.</text>
</comment>
<reference evidence="4" key="1">
    <citation type="journal article" date="2019" name="Int. J. Syst. Evol. Microbiol.">
        <title>The Global Catalogue of Microorganisms (GCM) 10K type strain sequencing project: providing services to taxonomists for standard genome sequencing and annotation.</title>
        <authorList>
            <consortium name="The Broad Institute Genomics Platform"/>
            <consortium name="The Broad Institute Genome Sequencing Center for Infectious Disease"/>
            <person name="Wu L."/>
            <person name="Ma J."/>
        </authorList>
    </citation>
    <scope>NUCLEOTIDE SEQUENCE [LARGE SCALE GENOMIC DNA]</scope>
    <source>
        <strain evidence="4">JCM 17759</strain>
    </source>
</reference>
<dbReference type="InterPro" id="IPR001910">
    <property type="entry name" value="Inosine/uridine_hydrolase_dom"/>
</dbReference>
<feature type="domain" description="Inosine/uridine-preferring nucleoside hydrolase" evidence="2">
    <location>
        <begin position="35"/>
        <end position="289"/>
    </location>
</feature>
<keyword evidence="4" id="KW-1185">Reference proteome</keyword>
<keyword evidence="1" id="KW-0732">Signal</keyword>
<accession>A0ABP8NGX5</accession>
<proteinExistence type="predicted"/>
<dbReference type="Pfam" id="PF01156">
    <property type="entry name" value="IU_nuc_hydro"/>
    <property type="match status" value="1"/>
</dbReference>
<organism evidence="3 4">
    <name type="scientific">Novipirellula rosea</name>
    <dbReference type="NCBI Taxonomy" id="1031540"/>
    <lineage>
        <taxon>Bacteria</taxon>
        <taxon>Pseudomonadati</taxon>
        <taxon>Planctomycetota</taxon>
        <taxon>Planctomycetia</taxon>
        <taxon>Pirellulales</taxon>
        <taxon>Pirellulaceae</taxon>
        <taxon>Novipirellula</taxon>
    </lineage>
</organism>
<evidence type="ECO:0000313" key="4">
    <source>
        <dbReference type="Proteomes" id="UP001500840"/>
    </source>
</evidence>
<dbReference type="InterPro" id="IPR036452">
    <property type="entry name" value="Ribo_hydro-like"/>
</dbReference>